<reference evidence="4 5" key="1">
    <citation type="submission" date="2019-07" db="EMBL/GenBank/DDBJ databases">
        <title>Genomic Encyclopedia of Type Strains, Phase I: the one thousand microbial genomes (KMG-I) project.</title>
        <authorList>
            <person name="Kyrpides N."/>
        </authorList>
    </citation>
    <scope>NUCLEOTIDE SEQUENCE [LARGE SCALE GENOMIC DNA]</scope>
    <source>
        <strain evidence="4 5">DSM 13558</strain>
    </source>
</reference>
<dbReference type="InterPro" id="IPR008269">
    <property type="entry name" value="Lon_proteolytic"/>
</dbReference>
<name>A0A562J431_9FIRM</name>
<evidence type="ECO:0000313" key="4">
    <source>
        <dbReference type="EMBL" id="TWH77910.1"/>
    </source>
</evidence>
<dbReference type="Gene3D" id="1.10.8.60">
    <property type="match status" value="1"/>
</dbReference>
<dbReference type="InterPro" id="IPR020568">
    <property type="entry name" value="Ribosomal_Su5_D2-typ_SF"/>
</dbReference>
<dbReference type="PROSITE" id="PS51786">
    <property type="entry name" value="LON_PROTEOLYTIC"/>
    <property type="match status" value="1"/>
</dbReference>
<evidence type="ECO:0000259" key="3">
    <source>
        <dbReference type="PROSITE" id="PS51786"/>
    </source>
</evidence>
<dbReference type="RefSeq" id="WP_145085736.1">
    <property type="nucleotide sequence ID" value="NZ_VLKH01000011.1"/>
</dbReference>
<dbReference type="PANTHER" id="PTHR10046">
    <property type="entry name" value="ATP DEPENDENT LON PROTEASE FAMILY MEMBER"/>
    <property type="match status" value="1"/>
</dbReference>
<keyword evidence="1 2" id="KW-0645">Protease</keyword>
<dbReference type="Gene3D" id="3.30.230.10">
    <property type="match status" value="1"/>
</dbReference>
<dbReference type="Pfam" id="PF20436">
    <property type="entry name" value="LonB_AAA-LID"/>
    <property type="match status" value="1"/>
</dbReference>
<dbReference type="GO" id="GO:0006508">
    <property type="term" value="P:proteolysis"/>
    <property type="evidence" value="ECO:0007669"/>
    <property type="project" value="UniProtKB-KW"/>
</dbReference>
<dbReference type="SUPFAM" id="SSF52540">
    <property type="entry name" value="P-loop containing nucleoside triphosphate hydrolases"/>
    <property type="match status" value="1"/>
</dbReference>
<dbReference type="GO" id="GO:0004252">
    <property type="term" value="F:serine-type endopeptidase activity"/>
    <property type="evidence" value="ECO:0007669"/>
    <property type="project" value="UniProtKB-UniRule"/>
</dbReference>
<dbReference type="Pfam" id="PF20437">
    <property type="entry name" value="LonC_helical"/>
    <property type="match status" value="1"/>
</dbReference>
<accession>A0A562J431</accession>
<feature type="active site" evidence="2">
    <location>
        <position position="728"/>
    </location>
</feature>
<dbReference type="Pfam" id="PF13654">
    <property type="entry name" value="AAA_32"/>
    <property type="match status" value="1"/>
</dbReference>
<gene>
    <name evidence="4" type="ORF">LY60_03098</name>
</gene>
<proteinExistence type="inferred from homology"/>
<feature type="domain" description="Lon proteolytic" evidence="3">
    <location>
        <begin position="595"/>
        <end position="790"/>
    </location>
</feature>
<dbReference type="EMBL" id="VLKH01000011">
    <property type="protein sequence ID" value="TWH77910.1"/>
    <property type="molecule type" value="Genomic_DNA"/>
</dbReference>
<keyword evidence="2" id="KW-0720">Serine protease</keyword>
<evidence type="ECO:0000313" key="5">
    <source>
        <dbReference type="Proteomes" id="UP000315343"/>
    </source>
</evidence>
<organism evidence="4 5">
    <name type="scientific">Sedimentibacter saalensis</name>
    <dbReference type="NCBI Taxonomy" id="130788"/>
    <lineage>
        <taxon>Bacteria</taxon>
        <taxon>Bacillati</taxon>
        <taxon>Bacillota</taxon>
        <taxon>Tissierellia</taxon>
        <taxon>Sedimentibacter</taxon>
    </lineage>
</organism>
<dbReference type="InterPro" id="IPR014721">
    <property type="entry name" value="Ribsml_uS5_D2-typ_fold_subgr"/>
</dbReference>
<dbReference type="Gene3D" id="3.40.50.300">
    <property type="entry name" value="P-loop containing nucleotide triphosphate hydrolases"/>
    <property type="match status" value="2"/>
</dbReference>
<keyword evidence="5" id="KW-1185">Reference proteome</keyword>
<dbReference type="InterPro" id="IPR046843">
    <property type="entry name" value="LonB_AAA-LID"/>
</dbReference>
<dbReference type="GO" id="GO:0004176">
    <property type="term" value="F:ATP-dependent peptidase activity"/>
    <property type="evidence" value="ECO:0007669"/>
    <property type="project" value="UniProtKB-UniRule"/>
</dbReference>
<dbReference type="SUPFAM" id="SSF54211">
    <property type="entry name" value="Ribosomal protein S5 domain 2-like"/>
    <property type="match status" value="1"/>
</dbReference>
<evidence type="ECO:0000256" key="2">
    <source>
        <dbReference type="PROSITE-ProRule" id="PRU01122"/>
    </source>
</evidence>
<dbReference type="InterPro" id="IPR041699">
    <property type="entry name" value="AAA_32"/>
</dbReference>
<dbReference type="GO" id="GO:0005524">
    <property type="term" value="F:ATP binding"/>
    <property type="evidence" value="ECO:0007669"/>
    <property type="project" value="InterPro"/>
</dbReference>
<dbReference type="InterPro" id="IPR046844">
    <property type="entry name" value="Lon-like_helical"/>
</dbReference>
<comment type="similarity">
    <text evidence="2">Belongs to the peptidase S16 family.</text>
</comment>
<comment type="caution">
    <text evidence="4">The sequence shown here is derived from an EMBL/GenBank/DDBJ whole genome shotgun (WGS) entry which is preliminary data.</text>
</comment>
<evidence type="ECO:0000256" key="1">
    <source>
        <dbReference type="ARBA" id="ARBA00022670"/>
    </source>
</evidence>
<dbReference type="InterPro" id="IPR027065">
    <property type="entry name" value="Lon_Prtase"/>
</dbReference>
<dbReference type="AlphaFoldDB" id="A0A562J431"/>
<sequence>MDYADKINIDKYKVPTERLKKICMTDDELNFCGSSKEVNFPKGVIGQDRAVKAMEFGLSMNAAGYNIFILGHQGTGKSTYAQSVVNNEAAKGKIPGDWCYINNFNEWDKPLAITLPAGQGKIFQKDMEKLIANLAVYIPKAFEGSNFQQQKETIVQKVSEKMASILRDIEKMAITAGFGIQQAGTKILLIPLKDNRLITPDEYNQLPVDTKEKIEINRNKLAKEIDDRIREGQVLQRISEEQTTELEKQTAHAAAEPLINQLKEKYKEIPAIVDYLDKVLKDAAENHSIFSSVHHMVNDEVATEAQEETETTDEDEDMLFDGRFFESKDIKDPFVRYKVNLFVNNEKATGAPVIIESNPYYYNLFGKIEYKSLMMTTMTDFTMIKAGALQRANGGYLILQAKDLLMDPYAWDALKKALKYKQAVVENIGEQTRFVPTVTLKPQPIPLDVKVILVGSYMYYYLLSSDEDFKKLFKVNVDFDVEMDRNQENIRQYVSFIGSVCEKQHLKHFNNRALARVVEMGSRLAENQNKLSTRFNVVSEIVYESSALAEADNSEFVDAYHVDKAIKNKKYRSNMLEEKMQEQILNKKVLIDTEGAVVGQVNGLSVMDASGYAFGIPSRITARTYTGRQGIINIERETQMSGNIHSKGVLTLNGYLGGKFAQEKQFGLTAQVTFEQLYGGVEGDSASSAELYAILSSLSNVPIKQNLAVTGSVNQMGEIQPIGGVNEKIEGFFDICSIKGLTGNQGVIIPESNVDNLMLKDEVVEAVVKDVFHIYAVKTIEEGLELLTGVEAGEKGVYGDYPMDSIFYLADQKLSEYNRILANNADK</sequence>
<comment type="catalytic activity">
    <reaction evidence="2">
        <text>Hydrolysis of proteins in presence of ATP.</text>
        <dbReference type="EC" id="3.4.21.53"/>
    </reaction>
</comment>
<dbReference type="PRINTS" id="PR00830">
    <property type="entry name" value="ENDOLAPTASE"/>
</dbReference>
<dbReference type="EC" id="3.4.21.53" evidence="2"/>
<dbReference type="Proteomes" id="UP000315343">
    <property type="component" value="Unassembled WGS sequence"/>
</dbReference>
<dbReference type="Pfam" id="PF05362">
    <property type="entry name" value="Lon_C"/>
    <property type="match status" value="1"/>
</dbReference>
<dbReference type="InterPro" id="IPR027417">
    <property type="entry name" value="P-loop_NTPase"/>
</dbReference>
<protein>
    <recommendedName>
        <fullName evidence="2">endopeptidase La</fullName>
        <ecNumber evidence="2">3.4.21.53</ecNumber>
    </recommendedName>
</protein>
<dbReference type="GO" id="GO:0030163">
    <property type="term" value="P:protein catabolic process"/>
    <property type="evidence" value="ECO:0007669"/>
    <property type="project" value="InterPro"/>
</dbReference>
<dbReference type="OrthoDB" id="9758568at2"/>
<feature type="active site" evidence="2">
    <location>
        <position position="685"/>
    </location>
</feature>
<keyword evidence="2" id="KW-0378">Hydrolase</keyword>